<dbReference type="STRING" id="1797197.A2Y75_09870"/>
<dbReference type="AlphaFoldDB" id="A0A1F2WEY2"/>
<dbReference type="EMBL" id="MELK01000054">
    <property type="protein sequence ID" value="OFW55415.1"/>
    <property type="molecule type" value="Genomic_DNA"/>
</dbReference>
<reference evidence="1 2" key="1">
    <citation type="journal article" date="2016" name="Nat. Commun.">
        <title>Thousands of microbial genomes shed light on interconnected biogeochemical processes in an aquifer system.</title>
        <authorList>
            <person name="Anantharaman K."/>
            <person name="Brown C.T."/>
            <person name="Hug L.A."/>
            <person name="Sharon I."/>
            <person name="Castelle C.J."/>
            <person name="Probst A.J."/>
            <person name="Thomas B.C."/>
            <person name="Singh A."/>
            <person name="Wilkins M.J."/>
            <person name="Karaoz U."/>
            <person name="Brodie E.L."/>
            <person name="Williams K.H."/>
            <person name="Hubbard S.S."/>
            <person name="Banfield J.F."/>
        </authorList>
    </citation>
    <scope>NUCLEOTIDE SEQUENCE [LARGE SCALE GENOMIC DNA]</scope>
</reference>
<dbReference type="Proteomes" id="UP000177876">
    <property type="component" value="Unassembled WGS sequence"/>
</dbReference>
<protein>
    <recommendedName>
        <fullName evidence="3">General stress protein</fullName>
    </recommendedName>
</protein>
<proteinExistence type="predicted"/>
<sequence length="62" mass="6918">MASRKLTRSEAGRKGGKSTLKKYGTEFYQEIGQKGGRKGGQTTKKRYGTKFYQEIGRKGGLK</sequence>
<gene>
    <name evidence="1" type="ORF">A2Y75_09870</name>
</gene>
<accession>A0A1F2WEY2</accession>
<evidence type="ECO:0000313" key="2">
    <source>
        <dbReference type="Proteomes" id="UP000177876"/>
    </source>
</evidence>
<evidence type="ECO:0000313" key="1">
    <source>
        <dbReference type="EMBL" id="OFW55415.1"/>
    </source>
</evidence>
<comment type="caution">
    <text evidence="1">The sequence shown here is derived from an EMBL/GenBank/DDBJ whole genome shotgun (WGS) entry which is preliminary data.</text>
</comment>
<name>A0A1F2WEY2_9ACTN</name>
<organism evidence="1 2">
    <name type="scientific">Candidatus Solincola sediminis</name>
    <dbReference type="NCBI Taxonomy" id="1797199"/>
    <lineage>
        <taxon>Bacteria</taxon>
        <taxon>Bacillati</taxon>
        <taxon>Actinomycetota</taxon>
        <taxon>Candidatus Geothermincolia</taxon>
        <taxon>Candidatus Geothermincolales</taxon>
        <taxon>Candidatus Geothermincolaceae</taxon>
        <taxon>Candidatus Solincola</taxon>
    </lineage>
</organism>
<evidence type="ECO:0008006" key="3">
    <source>
        <dbReference type="Google" id="ProtNLM"/>
    </source>
</evidence>